<dbReference type="SMART" id="SM00827">
    <property type="entry name" value="PKS_AT"/>
    <property type="match status" value="1"/>
</dbReference>
<dbReference type="SUPFAM" id="SSF50129">
    <property type="entry name" value="GroES-like"/>
    <property type="match status" value="1"/>
</dbReference>
<dbReference type="Pfam" id="PF23114">
    <property type="entry name" value="NAD-bd_HRPKS_sdrA"/>
    <property type="match status" value="1"/>
</dbReference>
<keyword evidence="2" id="KW-0597">Phosphoprotein</keyword>
<dbReference type="InterPro" id="IPR036291">
    <property type="entry name" value="NAD(P)-bd_dom_sf"/>
</dbReference>
<dbReference type="SUPFAM" id="SSF55048">
    <property type="entry name" value="Probable ACP-binding domain of malonyl-CoA ACP transacylase"/>
    <property type="match status" value="1"/>
</dbReference>
<keyword evidence="3" id="KW-0808">Transferase</keyword>
<dbReference type="Pfam" id="PF14765">
    <property type="entry name" value="PS-DH"/>
    <property type="match status" value="1"/>
</dbReference>
<dbReference type="Pfam" id="PF00109">
    <property type="entry name" value="ketoacyl-synt"/>
    <property type="match status" value="1"/>
</dbReference>
<dbReference type="InterPro" id="IPR057326">
    <property type="entry name" value="KR_dom"/>
</dbReference>
<dbReference type="EMBL" id="JASNWA010000007">
    <property type="protein sequence ID" value="KAK3172947.1"/>
    <property type="molecule type" value="Genomic_DNA"/>
</dbReference>
<feature type="active site" description="Proton donor; for dehydratase activity" evidence="5">
    <location>
        <position position="1163"/>
    </location>
</feature>
<dbReference type="Gene3D" id="3.10.129.110">
    <property type="entry name" value="Polyketide synthase dehydratase"/>
    <property type="match status" value="1"/>
</dbReference>
<feature type="region of interest" description="C-terminal hotdog fold" evidence="5">
    <location>
        <begin position="1096"/>
        <end position="1254"/>
    </location>
</feature>
<dbReference type="Pfam" id="PF08240">
    <property type="entry name" value="ADH_N"/>
    <property type="match status" value="1"/>
</dbReference>
<dbReference type="InterPro" id="IPR042104">
    <property type="entry name" value="PKS_dehydratase_sf"/>
</dbReference>
<dbReference type="GO" id="GO:0016491">
    <property type="term" value="F:oxidoreductase activity"/>
    <property type="evidence" value="ECO:0007669"/>
    <property type="project" value="InterPro"/>
</dbReference>
<dbReference type="GO" id="GO:0030639">
    <property type="term" value="P:polyketide biosynthetic process"/>
    <property type="evidence" value="ECO:0007669"/>
    <property type="project" value="UniProtKB-ARBA"/>
</dbReference>
<dbReference type="InterPro" id="IPR049900">
    <property type="entry name" value="PKS_mFAS_DH"/>
</dbReference>
<feature type="region of interest" description="N-terminal hotdog fold" evidence="5">
    <location>
        <begin position="934"/>
        <end position="1072"/>
    </location>
</feature>
<dbReference type="GO" id="GO:1901336">
    <property type="term" value="P:lactone biosynthetic process"/>
    <property type="evidence" value="ECO:0007669"/>
    <property type="project" value="UniProtKB-ARBA"/>
</dbReference>
<name>A0AAE0DK30_9LECA</name>
<dbReference type="SUPFAM" id="SSF51735">
    <property type="entry name" value="NAD(P)-binding Rossmann-fold domains"/>
    <property type="match status" value="2"/>
</dbReference>
<dbReference type="InterPro" id="IPR016036">
    <property type="entry name" value="Malonyl_transacylase_ACP-bd"/>
</dbReference>
<dbReference type="InterPro" id="IPR016039">
    <property type="entry name" value="Thiolase-like"/>
</dbReference>
<dbReference type="CDD" id="cd05195">
    <property type="entry name" value="enoyl_red"/>
    <property type="match status" value="1"/>
</dbReference>
<dbReference type="Gene3D" id="3.40.366.10">
    <property type="entry name" value="Malonyl-Coenzyme A Acyl Carrier Protein, domain 2"/>
    <property type="match status" value="1"/>
</dbReference>
<evidence type="ECO:0000259" key="7">
    <source>
        <dbReference type="PROSITE" id="PS52004"/>
    </source>
</evidence>
<dbReference type="GO" id="GO:0006633">
    <property type="term" value="P:fatty acid biosynthetic process"/>
    <property type="evidence" value="ECO:0007669"/>
    <property type="project" value="InterPro"/>
</dbReference>
<proteinExistence type="predicted"/>
<dbReference type="PROSITE" id="PS00012">
    <property type="entry name" value="PHOSPHOPANTETHEINE"/>
    <property type="match status" value="1"/>
</dbReference>
<dbReference type="PROSITE" id="PS52019">
    <property type="entry name" value="PKS_MFAS_DH"/>
    <property type="match status" value="1"/>
</dbReference>
<dbReference type="SMART" id="SM00822">
    <property type="entry name" value="PKS_KR"/>
    <property type="match status" value="1"/>
</dbReference>
<dbReference type="InterPro" id="IPR056501">
    <property type="entry name" value="NAD-bd_HRPKS_sdrA"/>
</dbReference>
<dbReference type="Pfam" id="PF08659">
    <property type="entry name" value="KR"/>
    <property type="match status" value="1"/>
</dbReference>
<dbReference type="Pfam" id="PF13602">
    <property type="entry name" value="ADH_zinc_N_2"/>
    <property type="match status" value="1"/>
</dbReference>
<dbReference type="InterPro" id="IPR009081">
    <property type="entry name" value="PP-bd_ACP"/>
</dbReference>
<evidence type="ECO:0000313" key="9">
    <source>
        <dbReference type="EMBL" id="KAK3172947.1"/>
    </source>
</evidence>
<dbReference type="Pfam" id="PF21089">
    <property type="entry name" value="PKS_DH_N"/>
    <property type="match status" value="1"/>
</dbReference>
<organism evidence="9 10">
    <name type="scientific">Lepraria neglecta</name>
    <dbReference type="NCBI Taxonomy" id="209136"/>
    <lineage>
        <taxon>Eukaryota</taxon>
        <taxon>Fungi</taxon>
        <taxon>Dikarya</taxon>
        <taxon>Ascomycota</taxon>
        <taxon>Pezizomycotina</taxon>
        <taxon>Lecanoromycetes</taxon>
        <taxon>OSLEUM clade</taxon>
        <taxon>Lecanoromycetidae</taxon>
        <taxon>Lecanorales</taxon>
        <taxon>Lecanorineae</taxon>
        <taxon>Stereocaulaceae</taxon>
        <taxon>Lepraria</taxon>
    </lineage>
</organism>
<dbReference type="InterPro" id="IPR014030">
    <property type="entry name" value="Ketoacyl_synth_N"/>
</dbReference>
<dbReference type="Gene3D" id="3.90.180.10">
    <property type="entry name" value="Medium-chain alcohol dehydrogenases, catalytic domain"/>
    <property type="match status" value="1"/>
</dbReference>
<dbReference type="InterPro" id="IPR011032">
    <property type="entry name" value="GroES-like_sf"/>
</dbReference>
<dbReference type="Pfam" id="PF02801">
    <property type="entry name" value="Ketoacyl-synt_C"/>
    <property type="match status" value="1"/>
</dbReference>
<dbReference type="InterPro" id="IPR020807">
    <property type="entry name" value="PKS_DH"/>
</dbReference>
<keyword evidence="10" id="KW-1185">Reference proteome</keyword>
<evidence type="ECO:0000256" key="3">
    <source>
        <dbReference type="ARBA" id="ARBA00022679"/>
    </source>
</evidence>
<dbReference type="InterPro" id="IPR049551">
    <property type="entry name" value="PKS_DH_C"/>
</dbReference>
<feature type="domain" description="Ketosynthase family 3 (KS3)" evidence="7">
    <location>
        <begin position="9"/>
        <end position="450"/>
    </location>
</feature>
<evidence type="ECO:0000259" key="8">
    <source>
        <dbReference type="PROSITE" id="PS52019"/>
    </source>
</evidence>
<dbReference type="PANTHER" id="PTHR43775:SF13">
    <property type="entry name" value="POLYKETIDE SYNTHASE 1"/>
    <property type="match status" value="1"/>
</dbReference>
<dbReference type="InterPro" id="IPR006162">
    <property type="entry name" value="Ppantetheine_attach_site"/>
</dbReference>
<protein>
    <submittedName>
        <fullName evidence="9">Type I Iterative PKS</fullName>
    </submittedName>
</protein>
<evidence type="ECO:0000256" key="5">
    <source>
        <dbReference type="PROSITE-ProRule" id="PRU01363"/>
    </source>
</evidence>
<dbReference type="InterPro" id="IPR014031">
    <property type="entry name" value="Ketoacyl_synth_C"/>
</dbReference>
<evidence type="ECO:0000256" key="4">
    <source>
        <dbReference type="ARBA" id="ARBA00023268"/>
    </source>
</evidence>
<dbReference type="PROSITE" id="PS52004">
    <property type="entry name" value="KS3_2"/>
    <property type="match status" value="1"/>
</dbReference>
<dbReference type="InterPro" id="IPR020841">
    <property type="entry name" value="PKS_Beta-ketoAc_synthase_dom"/>
</dbReference>
<dbReference type="InterPro" id="IPR016035">
    <property type="entry name" value="Acyl_Trfase/lysoPLipase"/>
</dbReference>
<sequence length="2350" mass="254872">MSTNCTLQGGPIAIVGMSCRLSGDVSTLDDFWTLLARSRDGWCSTPADRFSHGAFYHPNPQKRGCFNQKGGYYMNHDVAKFDAPFFHIAKQEAMAMDPQQRQLLECTYEALENAGIPKESISGRNMGVFVGGTSSDYRLGTLRDLNQTPMFDSTGNHQSIQAGRISYYFDLRGPCFTIDTACSSSLYALHSAVQSIRYGETESAIVAACNLHLQPDDMVSMSMLGIFNDQGKTFAFDHRTKSGFARGEGVGCLVLKPLGQALKDNDRIRSIIVNTGTNQDGKTVGTSIFYAQVATQANIPGLSNPSGEAQEQLIRQVYARANISPEDTGFVEAHGTGTRVGDPVEASAIYRVFGPGRTKRFPLYMGSVKTNVGHLENASGIISIIKASLMLEKGFILPNVNFEKANDAIPLDEWNIKVPTSIRPWPKNKRFISVNNFGFGGSNAHAVLERPPISLSDLAQGSKNKAPKLFVLSANDNGAAKRAASQLGIYIEQHPEVFQKRLMRDMAYTLGERRTHLPWRISLTASSFNELAASLNGVEALPERAAKVPKLAFAYTGQGAQWSQMGKELMDSHPVFAKTVQAAGEYLKRLGADFSLLEELSKSQEESNVNKSHISQPICTAIQLGLTNLLSSWGIKPSVVIGHSSGEIGAAYATRAITLEDAMAIAYHRGRVASELKVKDPSLRGAMLAVGAGPTEVKGIIQSLGLENITIACENSPNSITASGDEDAIDKLAAEVENRSLFNRKLRVDVAYHSSHMQLVADNYKTAIKHMAPKAMEGAIFYSSLLGNKLDITTSLGPSYWIDNLAKPVLFSSALRELYNDAKPDVIVEIGPHSALEGPIKQTLKGISQQAASEVEYLPSLVRNQHATNTTLRLAGKLFVKGHAPEFKAINQTDTGLQKPNVIADFTPYPWSDHKYWFESRASKQHRLKPFSRHDLLGVLEDTYSDTEPTWRNLLTSNDVPWLKDHRMQSLATFPLAGYLCMIVEAASQRAQLRGIQSQQIAGFRFREIQASNALILDDGTQYETLVSLRAYAEGTRSYSNDWDEFRISSWTSSRGWLEHCHGLVRVKKQSAANPVSSTQLQAAIARREKIQDLASGELSLKTFYAELKGRGAGYGSTFTLQPAGGLKVHGEYSTSSVVVPDTASIMPSSYETASILPTAFTDLFFQLTFPILGAGRGEMPSLFMPSFIKEVEISSVLPNQPGDQVQVVAHGCPDFANPGPVDFFIDVWHATQSKPVVKITGFRMTPVNSDIGEGQKPRSLCYNVQWEPLDGKLQFKKENGVTACGWDGQQPVDGEDGSAFDGHNFHADPVNGEQTGSDIKPTKHAEIVISGDDANCEAKDNGGEHINSRAVHANGEAKGNTDTDCTNCNPKSLGGHEQDTFVIKKTNSTIPNANSEVQKTNGTNGHAEAVPEFEKENDTSGHSLTSTWGDLSDALIVLVTEKDESDPLVCALADHIDLRTGSKPSISSLSRLDLSLSSHCICLTELDTPLLYEMSAETFDRIQKLLLTCSSMLWVTTGAYRFAEKPENNIAQGLLRTVRSEISKVAATLDLDPNSQLEAPHVAELILRALKACLATPEDGSPVDYEFAEEEGKLMVPRFIELEDMNLTLFRETQPSAPYLQDFEQPGRRLRVAVGTFGALDSLYWKDEAELPLADDDIEIKVASTGMNFKDVVIAMGQVASPYLGVECSGTVSRIGSKVTSLKVGDRVCATSQGAYSTYARCPATSAAIIPEDMSFETAASIPVVYSTAYYGIIEIARMEPGEKILIHAASGGVGQAAIQLAQMIGGEIYATVGSTEKKQLLIHTYGIPENHIFFSRDTAFGPAVREATGGGGVDVVINSLAGDLLRETWECLAPFGRFVEIGKRDITSNTRLEMAKFEHNCSFSSVDLTLVAAERPKIMGRVLTAVMGLFARTTVKPIGPITTVGISEVETVLRKLQSGATSGKVVVNHLVNEQVKVTHPAASTDLLQGDATYLIIGGTGGLGRSIAKRIVQRGARHVVLLSRSGNVTDELNQLIRDSRAVGASIHIKPCDVADEAHVTTLVADLQKTLPPIRGIIHAAMVLRDVLFEKMTFEDYDLVVRSKVSGAWNVHNALLDTSLDFFIVLSSVAGIVGNRGQAAYAAANTFLDAFTLYRRRKGLAASSLDLTAIEDVGYLAENAAEQSRVLKNLFGNTIGESEVLALVGAAIGGKIGSVCHDQCITGLDFENPSSLPYYASDGKFSYLRDSALAKSADANASSALVSLDIAQKLRRASTMEEAQEVVTTGLRDKLGAILMLPSEVMAAQQATTSITAFGLDSLNAIEMRNWIGKELHAHLQVLELLTSGGLGNLGALVLRKTRIDGVWSKQDQT</sequence>
<dbReference type="PROSITE" id="PS00606">
    <property type="entry name" value="KS3_1"/>
    <property type="match status" value="1"/>
</dbReference>
<dbReference type="Gene3D" id="3.40.50.720">
    <property type="entry name" value="NAD(P)-binding Rossmann-like Domain"/>
    <property type="match status" value="1"/>
</dbReference>
<reference evidence="9" key="1">
    <citation type="submission" date="2022-11" db="EMBL/GenBank/DDBJ databases">
        <title>Chromosomal genome sequence assembly and mating type (MAT) locus characterization of the leprose asexual lichenized fungus Lepraria neglecta (Nyl.) Erichsen.</title>
        <authorList>
            <person name="Allen J.L."/>
            <person name="Pfeffer B."/>
        </authorList>
    </citation>
    <scope>NUCLEOTIDE SEQUENCE</scope>
    <source>
        <strain evidence="9">Allen 5258</strain>
    </source>
</reference>
<evidence type="ECO:0000256" key="1">
    <source>
        <dbReference type="ARBA" id="ARBA00022450"/>
    </source>
</evidence>
<dbReference type="SUPFAM" id="SSF53901">
    <property type="entry name" value="Thiolase-like"/>
    <property type="match status" value="1"/>
</dbReference>
<feature type="active site" description="Proton acceptor; for dehydratase activity" evidence="5">
    <location>
        <position position="966"/>
    </location>
</feature>
<keyword evidence="4" id="KW-0511">Multifunctional enzyme</keyword>
<dbReference type="Pfam" id="PF00698">
    <property type="entry name" value="Acyl_transf_1"/>
    <property type="match status" value="1"/>
</dbReference>
<dbReference type="InterPro" id="IPR018201">
    <property type="entry name" value="Ketoacyl_synth_AS"/>
</dbReference>
<dbReference type="InterPro" id="IPR013968">
    <property type="entry name" value="PKS_KR"/>
</dbReference>
<dbReference type="CDD" id="cd00833">
    <property type="entry name" value="PKS"/>
    <property type="match status" value="1"/>
</dbReference>
<dbReference type="GO" id="GO:0004312">
    <property type="term" value="F:fatty acid synthase activity"/>
    <property type="evidence" value="ECO:0007669"/>
    <property type="project" value="TreeGrafter"/>
</dbReference>
<keyword evidence="1" id="KW-0596">Phosphopantetheine</keyword>
<dbReference type="InterPro" id="IPR001227">
    <property type="entry name" value="Ac_transferase_dom_sf"/>
</dbReference>
<dbReference type="SMART" id="SM00829">
    <property type="entry name" value="PKS_ER"/>
    <property type="match status" value="1"/>
</dbReference>
<comment type="caution">
    <text evidence="9">The sequence shown here is derived from an EMBL/GenBank/DDBJ whole genome shotgun (WGS) entry which is preliminary data.</text>
</comment>
<dbReference type="InterPro" id="IPR014043">
    <property type="entry name" value="Acyl_transferase_dom"/>
</dbReference>
<evidence type="ECO:0000313" key="10">
    <source>
        <dbReference type="Proteomes" id="UP001276659"/>
    </source>
</evidence>
<dbReference type="InterPro" id="IPR049552">
    <property type="entry name" value="PKS_DH_N"/>
</dbReference>
<accession>A0AAE0DK30</accession>
<dbReference type="Pfam" id="PF16197">
    <property type="entry name" value="KAsynt_C_assoc"/>
    <property type="match status" value="1"/>
</dbReference>
<gene>
    <name evidence="9" type="ORF">OEA41_006273</name>
</gene>
<dbReference type="SUPFAM" id="SSF52151">
    <property type="entry name" value="FabD/lysophospholipase-like"/>
    <property type="match status" value="1"/>
</dbReference>
<feature type="domain" description="Carrier" evidence="6">
    <location>
        <begin position="2261"/>
        <end position="2338"/>
    </location>
</feature>
<evidence type="ECO:0000259" key="6">
    <source>
        <dbReference type="PROSITE" id="PS50075"/>
    </source>
</evidence>
<dbReference type="SMART" id="SM00825">
    <property type="entry name" value="PKS_KS"/>
    <property type="match status" value="1"/>
</dbReference>
<evidence type="ECO:0000256" key="2">
    <source>
        <dbReference type="ARBA" id="ARBA00022553"/>
    </source>
</evidence>
<dbReference type="InterPro" id="IPR013154">
    <property type="entry name" value="ADH-like_N"/>
</dbReference>
<dbReference type="PROSITE" id="PS50075">
    <property type="entry name" value="CARRIER"/>
    <property type="match status" value="1"/>
</dbReference>
<dbReference type="InterPro" id="IPR032821">
    <property type="entry name" value="PKS_assoc"/>
</dbReference>
<dbReference type="PANTHER" id="PTHR43775">
    <property type="entry name" value="FATTY ACID SYNTHASE"/>
    <property type="match status" value="1"/>
</dbReference>
<dbReference type="SMART" id="SM00826">
    <property type="entry name" value="PKS_DH"/>
    <property type="match status" value="1"/>
</dbReference>
<dbReference type="Proteomes" id="UP001276659">
    <property type="component" value="Unassembled WGS sequence"/>
</dbReference>
<dbReference type="FunFam" id="3.40.50.720:FF:000209">
    <property type="entry name" value="Polyketide synthase Pks12"/>
    <property type="match status" value="1"/>
</dbReference>
<dbReference type="Gene3D" id="3.40.47.10">
    <property type="match status" value="1"/>
</dbReference>
<dbReference type="InterPro" id="IPR050091">
    <property type="entry name" value="PKS_NRPS_Biosynth_Enz"/>
</dbReference>
<dbReference type="InterPro" id="IPR020843">
    <property type="entry name" value="ER"/>
</dbReference>
<dbReference type="GO" id="GO:0004315">
    <property type="term" value="F:3-oxoacyl-[acyl-carrier-protein] synthase activity"/>
    <property type="evidence" value="ECO:0007669"/>
    <property type="project" value="InterPro"/>
</dbReference>
<feature type="domain" description="PKS/mFAS DH" evidence="8">
    <location>
        <begin position="934"/>
        <end position="1254"/>
    </location>
</feature>